<evidence type="ECO:0000256" key="2">
    <source>
        <dbReference type="ARBA" id="ARBA00004651"/>
    </source>
</evidence>
<evidence type="ECO:0000256" key="1">
    <source>
        <dbReference type="ARBA" id="ARBA00002265"/>
    </source>
</evidence>
<keyword evidence="6 9" id="KW-1133">Transmembrane helix</keyword>
<keyword evidence="7 9" id="KW-0472">Membrane</keyword>
<evidence type="ECO:0000256" key="8">
    <source>
        <dbReference type="ARBA" id="ARBA00026081"/>
    </source>
</evidence>
<dbReference type="AlphaFoldDB" id="A0A4P9K3S8"/>
<feature type="transmembrane region" description="Helical" evidence="9">
    <location>
        <begin position="59"/>
        <end position="80"/>
    </location>
</feature>
<evidence type="ECO:0000256" key="5">
    <source>
        <dbReference type="ARBA" id="ARBA00022692"/>
    </source>
</evidence>
<keyword evidence="5 9" id="KW-0812">Transmembrane</keyword>
<feature type="transmembrane region" description="Helical" evidence="9">
    <location>
        <begin position="351"/>
        <end position="370"/>
    </location>
</feature>
<dbReference type="RefSeq" id="WP_138564087.1">
    <property type="nucleotide sequence ID" value="NZ_CP040602.1"/>
</dbReference>
<accession>A0A4P9K3S8</accession>
<dbReference type="GO" id="GO:0055085">
    <property type="term" value="P:transmembrane transport"/>
    <property type="evidence" value="ECO:0007669"/>
    <property type="project" value="InterPro"/>
</dbReference>
<feature type="transmembrane region" description="Helical" evidence="9">
    <location>
        <begin position="101"/>
        <end position="121"/>
    </location>
</feature>
<protein>
    <submittedName>
        <fullName evidence="10">LPS export ABC transporter permease LptG</fullName>
    </submittedName>
</protein>
<reference evidence="10 11" key="1">
    <citation type="submission" date="2019-05" db="EMBL/GenBank/DDBJ databases">
        <title>Thiomicrorhabdus sediminis sp. nov, a novel sulfur-oxidizing bacterium isolated from coastal sediment.</title>
        <authorList>
            <person name="Liu X."/>
        </authorList>
    </citation>
    <scope>NUCLEOTIDE SEQUENCE [LARGE SCALE GENOMIC DNA]</scope>
    <source>
        <strain evidence="10 11">G1</strain>
    </source>
</reference>
<evidence type="ECO:0000256" key="9">
    <source>
        <dbReference type="SAM" id="Phobius"/>
    </source>
</evidence>
<gene>
    <name evidence="10" type="primary">lptG</name>
    <name evidence="10" type="ORF">FE785_02495</name>
</gene>
<dbReference type="PANTHER" id="PTHR33529">
    <property type="entry name" value="SLR0882 PROTEIN-RELATED"/>
    <property type="match status" value="1"/>
</dbReference>
<dbReference type="NCBIfam" id="TIGR04408">
    <property type="entry name" value="LptG_lptG"/>
    <property type="match status" value="1"/>
</dbReference>
<dbReference type="InterPro" id="IPR030923">
    <property type="entry name" value="LptG"/>
</dbReference>
<dbReference type="InterPro" id="IPR005495">
    <property type="entry name" value="LptG/LptF_permease"/>
</dbReference>
<dbReference type="Pfam" id="PF03739">
    <property type="entry name" value="LptF_LptG"/>
    <property type="match status" value="1"/>
</dbReference>
<comment type="similarity">
    <text evidence="3">Belongs to the LptF/LptG family.</text>
</comment>
<comment type="subunit">
    <text evidence="8">Component of the lipopolysaccharide transport and assembly complex. The LptBFG transporter is composed of two ATP-binding proteins (LptB) and two transmembrane proteins (LptF and LptG).</text>
</comment>
<feature type="transmembrane region" description="Helical" evidence="9">
    <location>
        <begin position="7"/>
        <end position="30"/>
    </location>
</feature>
<organism evidence="10 11">
    <name type="scientific">Thiomicrorhabdus sediminis</name>
    <dbReference type="NCBI Taxonomy" id="2580412"/>
    <lineage>
        <taxon>Bacteria</taxon>
        <taxon>Pseudomonadati</taxon>
        <taxon>Pseudomonadota</taxon>
        <taxon>Gammaproteobacteria</taxon>
        <taxon>Thiotrichales</taxon>
        <taxon>Piscirickettsiaceae</taxon>
        <taxon>Thiomicrorhabdus</taxon>
    </lineage>
</organism>
<sequence>MNRIERYLGTAVISYTLLVMLVILLIFSFFEFMNQLGKLTETYTLAMGGLYTLLKVPVYAYQIFPIAILIGALMGLGALANQSELTILRVTGWSIKRILWAVLKTALLLWLVIALIGELVAPSSEALAKKLRAEALNQSFSIGSASGLWIKDEQQYIHVGRIVSSEQLSNISIYQLSANAVSDKPLPGEIEQVMRAKKADYIDDGQWRFTQVQLMHFDQQSSDLLDASTPLYSFQQELLPQLAKSFPLQPEDLTNLDMETRYLSSFDLFYYIRFLEENGLEASAYRLSFWQKLAMPLVVLAMIAIVLPLIFGSMRQVSVGKRIFLGVLIGMGFHLLNQMVGNIAVVYQMPIALAAFLPALLLLLAALWWMRRID</sequence>
<feature type="transmembrane region" description="Helical" evidence="9">
    <location>
        <begin position="293"/>
        <end position="311"/>
    </location>
</feature>
<evidence type="ECO:0000313" key="11">
    <source>
        <dbReference type="Proteomes" id="UP000304864"/>
    </source>
</evidence>
<dbReference type="EMBL" id="CP040602">
    <property type="protein sequence ID" value="QCU89584.1"/>
    <property type="molecule type" value="Genomic_DNA"/>
</dbReference>
<keyword evidence="4" id="KW-1003">Cell membrane</keyword>
<feature type="transmembrane region" description="Helical" evidence="9">
    <location>
        <begin position="323"/>
        <end position="345"/>
    </location>
</feature>
<dbReference type="PANTHER" id="PTHR33529:SF2">
    <property type="entry name" value="LIPOPOLYSACCHARIDE EXPORT SYSTEM PERMEASE PROTEIN LPTG"/>
    <property type="match status" value="1"/>
</dbReference>
<dbReference type="GO" id="GO:0043190">
    <property type="term" value="C:ATP-binding cassette (ABC) transporter complex"/>
    <property type="evidence" value="ECO:0007669"/>
    <property type="project" value="InterPro"/>
</dbReference>
<keyword evidence="11" id="KW-1185">Reference proteome</keyword>
<evidence type="ECO:0000256" key="6">
    <source>
        <dbReference type="ARBA" id="ARBA00022989"/>
    </source>
</evidence>
<evidence type="ECO:0000256" key="7">
    <source>
        <dbReference type="ARBA" id="ARBA00023136"/>
    </source>
</evidence>
<evidence type="ECO:0000256" key="3">
    <source>
        <dbReference type="ARBA" id="ARBA00007725"/>
    </source>
</evidence>
<dbReference type="KEGG" id="thig:FE785_02495"/>
<evidence type="ECO:0000313" key="10">
    <source>
        <dbReference type="EMBL" id="QCU89584.1"/>
    </source>
</evidence>
<dbReference type="GO" id="GO:0015920">
    <property type="term" value="P:lipopolysaccharide transport"/>
    <property type="evidence" value="ECO:0007669"/>
    <property type="project" value="TreeGrafter"/>
</dbReference>
<name>A0A4P9K3S8_9GAMM</name>
<proteinExistence type="inferred from homology"/>
<comment type="function">
    <text evidence="1">Part of the ABC transporter complex LptBFG involved in the translocation of lipopolysaccharide (LPS) from the inner membrane to the outer membrane.</text>
</comment>
<dbReference type="OrthoDB" id="9776227at2"/>
<dbReference type="Proteomes" id="UP000304864">
    <property type="component" value="Chromosome"/>
</dbReference>
<comment type="subcellular location">
    <subcellularLocation>
        <location evidence="2">Cell membrane</location>
        <topology evidence="2">Multi-pass membrane protein</topology>
    </subcellularLocation>
</comment>
<evidence type="ECO:0000256" key="4">
    <source>
        <dbReference type="ARBA" id="ARBA00022475"/>
    </source>
</evidence>